<feature type="transmembrane region" description="Helical" evidence="12">
    <location>
        <begin position="68"/>
        <end position="91"/>
    </location>
</feature>
<dbReference type="EMBL" id="PEBV01000001">
    <property type="protein sequence ID" value="PTQ54957.1"/>
    <property type="molecule type" value="Genomic_DNA"/>
</dbReference>
<keyword evidence="6 12" id="KW-1005">Bacterial flagellum biogenesis</keyword>
<dbReference type="PANTHER" id="PTHR30587:SF0">
    <property type="entry name" value="FLAGELLAR BIOSYNTHETIC PROTEIN FLIP"/>
    <property type="match status" value="1"/>
</dbReference>
<dbReference type="NCBIfam" id="NF009438">
    <property type="entry name" value="PRK12797.1"/>
    <property type="match status" value="1"/>
</dbReference>
<keyword evidence="13" id="KW-0969">Cilium</keyword>
<keyword evidence="3 12" id="KW-0813">Transport</keyword>
<feature type="transmembrane region" description="Helical" evidence="12">
    <location>
        <begin position="24"/>
        <end position="56"/>
    </location>
</feature>
<dbReference type="PRINTS" id="PR00951">
    <property type="entry name" value="FLGBIOSNFLIP"/>
</dbReference>
<keyword evidence="7 12" id="KW-0653">Protein transport</keyword>
<evidence type="ECO:0000256" key="10">
    <source>
        <dbReference type="ARBA" id="ARBA00023143"/>
    </source>
</evidence>
<keyword evidence="13" id="KW-0966">Cell projection</keyword>
<sequence>MTVDLETLLKLWWPDAPAQGQTTIGLFLLLTVLTLAPAIVVLMTSFTRIVVVLAFVRSGLATPQIPPNPVLVGLALFMTAYIMAPTIGTIVDEAYRPYVEGKITAEEAIDRAVVPLKTFMAQSTRQKDLQLFLSYGRYPPPRSVEDIPLAALVPAFVVSELTTAFKMGFYLYLPFVVIDLVVASLLMGMGMMMLPPVMVSLPFKVLLFLLVDGWSLVVETLLLSFQR</sequence>
<keyword evidence="9 12" id="KW-0472">Membrane</keyword>
<name>A0A2T5GFK1_HYDSH</name>
<feature type="transmembrane region" description="Helical" evidence="12">
    <location>
        <begin position="205"/>
        <end position="225"/>
    </location>
</feature>
<evidence type="ECO:0000256" key="12">
    <source>
        <dbReference type="RuleBase" id="RU362069"/>
    </source>
</evidence>
<keyword evidence="5 12" id="KW-0812">Transmembrane</keyword>
<dbReference type="PROSITE" id="PS01060">
    <property type="entry name" value="FLIP_1"/>
    <property type="match status" value="1"/>
</dbReference>
<comment type="similarity">
    <text evidence="1 12">Belongs to the FliP/MopC/SpaP family.</text>
</comment>
<reference evidence="13 14" key="1">
    <citation type="submission" date="2017-08" db="EMBL/GenBank/DDBJ databases">
        <title>Burning lignite coal seam in the remote Altai Mountains harbors a hydrogen-driven thermophilic microbial community.</title>
        <authorList>
            <person name="Kadnikov V.V."/>
            <person name="Mardanov A.V."/>
            <person name="Ivasenko D."/>
            <person name="Beletsky A.V."/>
            <person name="Karnachuk O.V."/>
            <person name="Ravin N.V."/>
        </authorList>
    </citation>
    <scope>NUCLEOTIDE SEQUENCE [LARGE SCALE GENOMIC DNA]</scope>
    <source>
        <strain evidence="13">AL33</strain>
    </source>
</reference>
<evidence type="ECO:0000313" key="13">
    <source>
        <dbReference type="EMBL" id="PTQ54957.1"/>
    </source>
</evidence>
<gene>
    <name evidence="12" type="primary">fliP</name>
    <name evidence="13" type="ORF">HSCHL_1900</name>
</gene>
<evidence type="ECO:0000256" key="9">
    <source>
        <dbReference type="ARBA" id="ARBA00023136"/>
    </source>
</evidence>
<dbReference type="GO" id="GO:0009425">
    <property type="term" value="C:bacterial-type flagellum basal body"/>
    <property type="evidence" value="ECO:0007669"/>
    <property type="project" value="UniProtKB-SubCell"/>
</dbReference>
<dbReference type="InterPro" id="IPR005837">
    <property type="entry name" value="FliP"/>
</dbReference>
<dbReference type="InterPro" id="IPR005838">
    <property type="entry name" value="T3SS_IM_P"/>
</dbReference>
<keyword evidence="10" id="KW-0975">Bacterial flagellum</keyword>
<comment type="function">
    <text evidence="12">Plays a role in the flagellum-specific transport system.</text>
</comment>
<accession>A0A2T5GFK1</accession>
<dbReference type="NCBIfam" id="TIGR01103">
    <property type="entry name" value="fliP"/>
    <property type="match status" value="1"/>
</dbReference>
<comment type="subcellular location">
    <subcellularLocation>
        <location evidence="12">Cell membrane</location>
        <topology evidence="12">Multi-pass membrane protein</topology>
    </subcellularLocation>
    <subcellularLocation>
        <location evidence="12">Bacterial flagellum basal body</location>
    </subcellularLocation>
</comment>
<evidence type="ECO:0000256" key="11">
    <source>
        <dbReference type="ARBA" id="ARBA00023225"/>
    </source>
</evidence>
<dbReference type="GO" id="GO:0009306">
    <property type="term" value="P:protein secretion"/>
    <property type="evidence" value="ECO:0007669"/>
    <property type="project" value="UniProtKB-UniRule"/>
</dbReference>
<evidence type="ECO:0000256" key="5">
    <source>
        <dbReference type="ARBA" id="ARBA00022692"/>
    </source>
</evidence>
<keyword evidence="8 12" id="KW-1133">Transmembrane helix</keyword>
<dbReference type="Proteomes" id="UP000244180">
    <property type="component" value="Unassembled WGS sequence"/>
</dbReference>
<keyword evidence="4 12" id="KW-1003">Cell membrane</keyword>
<dbReference type="AlphaFoldDB" id="A0A2T5GFK1"/>
<evidence type="ECO:0000256" key="6">
    <source>
        <dbReference type="ARBA" id="ARBA00022795"/>
    </source>
</evidence>
<evidence type="ECO:0000256" key="3">
    <source>
        <dbReference type="ARBA" id="ARBA00022448"/>
    </source>
</evidence>
<keyword evidence="13" id="KW-0282">Flagellum</keyword>
<evidence type="ECO:0000256" key="1">
    <source>
        <dbReference type="ARBA" id="ARBA00006257"/>
    </source>
</evidence>
<dbReference type="GO" id="GO:0044781">
    <property type="term" value="P:bacterial-type flagellum organization"/>
    <property type="evidence" value="ECO:0007669"/>
    <property type="project" value="UniProtKB-UniRule"/>
</dbReference>
<evidence type="ECO:0000313" key="14">
    <source>
        <dbReference type="Proteomes" id="UP000244180"/>
    </source>
</evidence>
<keyword evidence="11 12" id="KW-1006">Bacterial flagellum protein export</keyword>
<comment type="caution">
    <text evidence="13">The sequence shown here is derived from an EMBL/GenBank/DDBJ whole genome shotgun (WGS) entry which is preliminary data.</text>
</comment>
<evidence type="ECO:0000256" key="2">
    <source>
        <dbReference type="ARBA" id="ARBA00021714"/>
    </source>
</evidence>
<proteinExistence type="inferred from homology"/>
<organism evidence="13 14">
    <name type="scientific">Hydrogenibacillus schlegelii</name>
    <name type="common">Bacillus schlegelii</name>
    <dbReference type="NCBI Taxonomy" id="1484"/>
    <lineage>
        <taxon>Bacteria</taxon>
        <taxon>Bacillati</taxon>
        <taxon>Bacillota</taxon>
        <taxon>Bacilli</taxon>
        <taxon>Bacillales</taxon>
        <taxon>Bacillales Family X. Incertae Sedis</taxon>
        <taxon>Hydrogenibacillus</taxon>
    </lineage>
</organism>
<feature type="transmembrane region" description="Helical" evidence="12">
    <location>
        <begin position="172"/>
        <end position="193"/>
    </location>
</feature>
<evidence type="ECO:0000256" key="4">
    <source>
        <dbReference type="ARBA" id="ARBA00022475"/>
    </source>
</evidence>
<dbReference type="PANTHER" id="PTHR30587">
    <property type="entry name" value="FLAGELLAR BIOSYNTHETIC PROTEIN FLIP"/>
    <property type="match status" value="1"/>
</dbReference>
<dbReference type="PROSITE" id="PS01061">
    <property type="entry name" value="FLIP_2"/>
    <property type="match status" value="1"/>
</dbReference>
<evidence type="ECO:0000256" key="7">
    <source>
        <dbReference type="ARBA" id="ARBA00022927"/>
    </source>
</evidence>
<dbReference type="PRINTS" id="PR01302">
    <property type="entry name" value="TYPE3IMPPROT"/>
</dbReference>
<dbReference type="Pfam" id="PF00813">
    <property type="entry name" value="FliP"/>
    <property type="match status" value="1"/>
</dbReference>
<protein>
    <recommendedName>
        <fullName evidence="2 12">Flagellar biosynthetic protein FliP</fullName>
    </recommendedName>
</protein>
<dbReference type="GO" id="GO:0005886">
    <property type="term" value="C:plasma membrane"/>
    <property type="evidence" value="ECO:0007669"/>
    <property type="project" value="UniProtKB-SubCell"/>
</dbReference>
<evidence type="ECO:0000256" key="8">
    <source>
        <dbReference type="ARBA" id="ARBA00022989"/>
    </source>
</evidence>